<sequence>MVRPEGPKQGDNHPSPLPPDVDVAPLSTDLMLQDTNAKFAELLAALHCLKTSIEPKLDTLIIDSGHMHMQ</sequence>
<feature type="region of interest" description="Disordered" evidence="1">
    <location>
        <begin position="1"/>
        <end position="24"/>
    </location>
</feature>
<comment type="caution">
    <text evidence="2">The sequence shown here is derived from an EMBL/GenBank/DDBJ whole genome shotgun (WGS) entry which is preliminary data.</text>
</comment>
<gene>
    <name evidence="2" type="ORF">NDU88_001760</name>
</gene>
<dbReference type="AlphaFoldDB" id="A0AAV7U9D3"/>
<accession>A0AAV7U9D3</accession>
<keyword evidence="3" id="KW-1185">Reference proteome</keyword>
<name>A0AAV7U9D3_PLEWA</name>
<evidence type="ECO:0000313" key="3">
    <source>
        <dbReference type="Proteomes" id="UP001066276"/>
    </source>
</evidence>
<dbReference type="Proteomes" id="UP001066276">
    <property type="component" value="Chromosome 3_1"/>
</dbReference>
<reference evidence="2" key="1">
    <citation type="journal article" date="2022" name="bioRxiv">
        <title>Sequencing and chromosome-scale assembly of the giantPleurodeles waltlgenome.</title>
        <authorList>
            <person name="Brown T."/>
            <person name="Elewa A."/>
            <person name="Iarovenko S."/>
            <person name="Subramanian E."/>
            <person name="Araus A.J."/>
            <person name="Petzold A."/>
            <person name="Susuki M."/>
            <person name="Suzuki K.-i.T."/>
            <person name="Hayashi T."/>
            <person name="Toyoda A."/>
            <person name="Oliveira C."/>
            <person name="Osipova E."/>
            <person name="Leigh N.D."/>
            <person name="Simon A."/>
            <person name="Yun M.H."/>
        </authorList>
    </citation>
    <scope>NUCLEOTIDE SEQUENCE</scope>
    <source>
        <strain evidence="2">20211129_DDA</strain>
        <tissue evidence="2">Liver</tissue>
    </source>
</reference>
<dbReference type="EMBL" id="JANPWB010000005">
    <property type="protein sequence ID" value="KAJ1184964.1"/>
    <property type="molecule type" value="Genomic_DNA"/>
</dbReference>
<proteinExistence type="predicted"/>
<evidence type="ECO:0000313" key="2">
    <source>
        <dbReference type="EMBL" id="KAJ1184964.1"/>
    </source>
</evidence>
<protein>
    <submittedName>
        <fullName evidence="2">Uncharacterized protein</fullName>
    </submittedName>
</protein>
<evidence type="ECO:0000256" key="1">
    <source>
        <dbReference type="SAM" id="MobiDB-lite"/>
    </source>
</evidence>
<organism evidence="2 3">
    <name type="scientific">Pleurodeles waltl</name>
    <name type="common">Iberian ribbed newt</name>
    <dbReference type="NCBI Taxonomy" id="8319"/>
    <lineage>
        <taxon>Eukaryota</taxon>
        <taxon>Metazoa</taxon>
        <taxon>Chordata</taxon>
        <taxon>Craniata</taxon>
        <taxon>Vertebrata</taxon>
        <taxon>Euteleostomi</taxon>
        <taxon>Amphibia</taxon>
        <taxon>Batrachia</taxon>
        <taxon>Caudata</taxon>
        <taxon>Salamandroidea</taxon>
        <taxon>Salamandridae</taxon>
        <taxon>Pleurodelinae</taxon>
        <taxon>Pleurodeles</taxon>
    </lineage>
</organism>
<feature type="compositionally biased region" description="Basic and acidic residues" evidence="1">
    <location>
        <begin position="1"/>
        <end position="11"/>
    </location>
</feature>